<proteinExistence type="predicted"/>
<accession>A0AAD4BJ35</accession>
<feature type="region of interest" description="Disordered" evidence="5">
    <location>
        <begin position="303"/>
        <end position="361"/>
    </location>
</feature>
<evidence type="ECO:0000313" key="9">
    <source>
        <dbReference type="Proteomes" id="UP001194468"/>
    </source>
</evidence>
<feature type="region of interest" description="Disordered" evidence="5">
    <location>
        <begin position="250"/>
        <end position="283"/>
    </location>
</feature>
<comment type="caution">
    <text evidence="8">The sequence shown here is derived from an EMBL/GenBank/DDBJ whole genome shotgun (WGS) entry which is preliminary data.</text>
</comment>
<keyword evidence="3 6" id="KW-1133">Transmembrane helix</keyword>
<comment type="subcellular location">
    <subcellularLocation>
        <location evidence="1">Membrane</location>
        <topology evidence="1">Single-pass membrane protein</topology>
    </subcellularLocation>
</comment>
<dbReference type="AlphaFoldDB" id="A0AAD4BJ35"/>
<evidence type="ECO:0000256" key="3">
    <source>
        <dbReference type="ARBA" id="ARBA00022989"/>
    </source>
</evidence>
<feature type="signal peptide" evidence="7">
    <location>
        <begin position="1"/>
        <end position="22"/>
    </location>
</feature>
<feature type="chain" id="PRO_5042008989" description="Transmembrane protein" evidence="7">
    <location>
        <begin position="23"/>
        <end position="426"/>
    </location>
</feature>
<gene>
    <name evidence="8" type="ORF">L210DRAFT_3763893</name>
</gene>
<feature type="compositionally biased region" description="Polar residues" evidence="5">
    <location>
        <begin position="317"/>
        <end position="329"/>
    </location>
</feature>
<organism evidence="8 9">
    <name type="scientific">Boletus edulis BED1</name>
    <dbReference type="NCBI Taxonomy" id="1328754"/>
    <lineage>
        <taxon>Eukaryota</taxon>
        <taxon>Fungi</taxon>
        <taxon>Dikarya</taxon>
        <taxon>Basidiomycota</taxon>
        <taxon>Agaricomycotina</taxon>
        <taxon>Agaricomycetes</taxon>
        <taxon>Agaricomycetidae</taxon>
        <taxon>Boletales</taxon>
        <taxon>Boletineae</taxon>
        <taxon>Boletaceae</taxon>
        <taxon>Boletoideae</taxon>
        <taxon>Boletus</taxon>
    </lineage>
</organism>
<evidence type="ECO:0000256" key="2">
    <source>
        <dbReference type="ARBA" id="ARBA00022692"/>
    </source>
</evidence>
<reference evidence="8" key="2">
    <citation type="journal article" date="2020" name="Nat. Commun.">
        <title>Large-scale genome sequencing of mycorrhizal fungi provides insights into the early evolution of symbiotic traits.</title>
        <authorList>
            <person name="Miyauchi S."/>
            <person name="Kiss E."/>
            <person name="Kuo A."/>
            <person name="Drula E."/>
            <person name="Kohler A."/>
            <person name="Sanchez-Garcia M."/>
            <person name="Morin E."/>
            <person name="Andreopoulos B."/>
            <person name="Barry K.W."/>
            <person name="Bonito G."/>
            <person name="Buee M."/>
            <person name="Carver A."/>
            <person name="Chen C."/>
            <person name="Cichocki N."/>
            <person name="Clum A."/>
            <person name="Culley D."/>
            <person name="Crous P.W."/>
            <person name="Fauchery L."/>
            <person name="Girlanda M."/>
            <person name="Hayes R.D."/>
            <person name="Keri Z."/>
            <person name="LaButti K."/>
            <person name="Lipzen A."/>
            <person name="Lombard V."/>
            <person name="Magnuson J."/>
            <person name="Maillard F."/>
            <person name="Murat C."/>
            <person name="Nolan M."/>
            <person name="Ohm R.A."/>
            <person name="Pangilinan J."/>
            <person name="Pereira M.F."/>
            <person name="Perotto S."/>
            <person name="Peter M."/>
            <person name="Pfister S."/>
            <person name="Riley R."/>
            <person name="Sitrit Y."/>
            <person name="Stielow J.B."/>
            <person name="Szollosi G."/>
            <person name="Zifcakova L."/>
            <person name="Stursova M."/>
            <person name="Spatafora J.W."/>
            <person name="Tedersoo L."/>
            <person name="Vaario L.M."/>
            <person name="Yamada A."/>
            <person name="Yan M."/>
            <person name="Wang P."/>
            <person name="Xu J."/>
            <person name="Bruns T."/>
            <person name="Baldrian P."/>
            <person name="Vilgalys R."/>
            <person name="Dunand C."/>
            <person name="Henrissat B."/>
            <person name="Grigoriev I.V."/>
            <person name="Hibbett D."/>
            <person name="Nagy L.G."/>
            <person name="Martin F.M."/>
        </authorList>
    </citation>
    <scope>NUCLEOTIDE SEQUENCE</scope>
    <source>
        <strain evidence="8">BED1</strain>
    </source>
</reference>
<evidence type="ECO:0000256" key="7">
    <source>
        <dbReference type="SAM" id="SignalP"/>
    </source>
</evidence>
<reference evidence="8" key="1">
    <citation type="submission" date="2019-10" db="EMBL/GenBank/DDBJ databases">
        <authorList>
            <consortium name="DOE Joint Genome Institute"/>
            <person name="Kuo A."/>
            <person name="Miyauchi S."/>
            <person name="Kiss E."/>
            <person name="Drula E."/>
            <person name="Kohler A."/>
            <person name="Sanchez-Garcia M."/>
            <person name="Andreopoulos B."/>
            <person name="Barry K.W."/>
            <person name="Bonito G."/>
            <person name="Buee M."/>
            <person name="Carver A."/>
            <person name="Chen C."/>
            <person name="Cichocki N."/>
            <person name="Clum A."/>
            <person name="Culley D."/>
            <person name="Crous P.W."/>
            <person name="Fauchery L."/>
            <person name="Girlanda M."/>
            <person name="Hayes R."/>
            <person name="Keri Z."/>
            <person name="LaButti K."/>
            <person name="Lipzen A."/>
            <person name="Lombard V."/>
            <person name="Magnuson J."/>
            <person name="Maillard F."/>
            <person name="Morin E."/>
            <person name="Murat C."/>
            <person name="Nolan M."/>
            <person name="Ohm R."/>
            <person name="Pangilinan J."/>
            <person name="Pereira M."/>
            <person name="Perotto S."/>
            <person name="Peter M."/>
            <person name="Riley R."/>
            <person name="Sitrit Y."/>
            <person name="Stielow B."/>
            <person name="Szollosi G."/>
            <person name="Zifcakova L."/>
            <person name="Stursova M."/>
            <person name="Spatafora J.W."/>
            <person name="Tedersoo L."/>
            <person name="Vaario L.-M."/>
            <person name="Yamada A."/>
            <person name="Yan M."/>
            <person name="Wang P."/>
            <person name="Xu J."/>
            <person name="Bruns T."/>
            <person name="Baldrian P."/>
            <person name="Vilgalys R."/>
            <person name="Henrissat B."/>
            <person name="Grigoriev I.V."/>
            <person name="Hibbett D."/>
            <person name="Nagy L.G."/>
            <person name="Martin F.M."/>
        </authorList>
    </citation>
    <scope>NUCLEOTIDE SEQUENCE</scope>
    <source>
        <strain evidence="8">BED1</strain>
    </source>
</reference>
<evidence type="ECO:0000256" key="1">
    <source>
        <dbReference type="ARBA" id="ARBA00004167"/>
    </source>
</evidence>
<dbReference type="PANTHER" id="PTHR15549">
    <property type="entry name" value="PAIRED IMMUNOGLOBULIN-LIKE TYPE 2 RECEPTOR"/>
    <property type="match status" value="1"/>
</dbReference>
<evidence type="ECO:0000256" key="4">
    <source>
        <dbReference type="ARBA" id="ARBA00023136"/>
    </source>
</evidence>
<evidence type="ECO:0000256" key="6">
    <source>
        <dbReference type="SAM" id="Phobius"/>
    </source>
</evidence>
<protein>
    <recommendedName>
        <fullName evidence="10">Transmembrane protein</fullName>
    </recommendedName>
</protein>
<dbReference type="Gene3D" id="2.60.120.260">
    <property type="entry name" value="Galactose-binding domain-like"/>
    <property type="match status" value="1"/>
</dbReference>
<keyword evidence="2 6" id="KW-0812">Transmembrane</keyword>
<dbReference type="GO" id="GO:0016020">
    <property type="term" value="C:membrane"/>
    <property type="evidence" value="ECO:0007669"/>
    <property type="project" value="UniProtKB-SubCell"/>
</dbReference>
<keyword evidence="7" id="KW-0732">Signal</keyword>
<evidence type="ECO:0000256" key="5">
    <source>
        <dbReference type="SAM" id="MobiDB-lite"/>
    </source>
</evidence>
<evidence type="ECO:0000313" key="8">
    <source>
        <dbReference type="EMBL" id="KAF8432433.1"/>
    </source>
</evidence>
<sequence>MSCPWRRGRLLPLFALISSVWADYYIDDTNTTLTYSSGPKAAWAPYAVGAETLELLLPNGTYQVIDAFVCYNHTYRYAACFDADTCLLTVPFTGSGITVYVNQAGPVGINASITVDGANAQTNVLNAPPAPAYQIANVSMFDVQQLPSGSHTLKLLINDLFGSYTGMMFDYAYVNETLVANTTLTTTTTSSASIRISASTSSPARSTSAPHTDTSAIIGGVIGVLAVVVLGVLVFVWMRRRRGHGHVPEMIDVHSHGTSPPPFDPRARYDPVTTGAAGTSRYDPYVGSTAHALDIPLVPNRLVASGLQPSPSSPSSGRDTQQRFWNTQQDRSRRLQRHGATNAGLHVPSTDTRRSDGSPLLTDEQADFINSLHQNNVPAAAIARVLERMLADRHAGIREWERETRLARTSSMSTAPPSYDLVAERG</sequence>
<feature type="transmembrane region" description="Helical" evidence="6">
    <location>
        <begin position="216"/>
        <end position="238"/>
    </location>
</feature>
<dbReference type="GO" id="GO:0071944">
    <property type="term" value="C:cell periphery"/>
    <property type="evidence" value="ECO:0007669"/>
    <property type="project" value="UniProtKB-ARBA"/>
</dbReference>
<name>A0AAD4BJ35_BOLED</name>
<keyword evidence="4 6" id="KW-0472">Membrane</keyword>
<dbReference type="Proteomes" id="UP001194468">
    <property type="component" value="Unassembled WGS sequence"/>
</dbReference>
<evidence type="ECO:0008006" key="10">
    <source>
        <dbReference type="Google" id="ProtNLM"/>
    </source>
</evidence>
<dbReference type="InterPro" id="IPR051694">
    <property type="entry name" value="Immunoregulatory_rcpt-like"/>
</dbReference>
<keyword evidence="9" id="KW-1185">Reference proteome</keyword>
<dbReference type="EMBL" id="WHUW01000040">
    <property type="protein sequence ID" value="KAF8432433.1"/>
    <property type="molecule type" value="Genomic_DNA"/>
</dbReference>
<dbReference type="Gene3D" id="1.20.5.100">
    <property type="entry name" value="Cytochrome c1, transmembrane anchor, C-terminal"/>
    <property type="match status" value="1"/>
</dbReference>